<keyword evidence="2" id="KW-1185">Reference proteome</keyword>
<gene>
    <name evidence="1" type="ORF">SAMEA3906487_02285</name>
</gene>
<evidence type="ECO:0000313" key="1">
    <source>
        <dbReference type="EMBL" id="SAI70606.1"/>
    </source>
</evidence>
<sequence>MADLALVFHWNPDYMDGLSLDELAQWRERARVRFQPE</sequence>
<dbReference type="GeneID" id="56590444"/>
<protein>
    <submittedName>
        <fullName evidence="1">Phage P2 GpE</fullName>
    </submittedName>
</protein>
<dbReference type="PATRIC" id="fig|123899.6.peg.2273"/>
<organism evidence="1 2">
    <name type="scientific">Bordetella trematum</name>
    <dbReference type="NCBI Taxonomy" id="123899"/>
    <lineage>
        <taxon>Bacteria</taxon>
        <taxon>Pseudomonadati</taxon>
        <taxon>Pseudomonadota</taxon>
        <taxon>Betaproteobacteria</taxon>
        <taxon>Burkholderiales</taxon>
        <taxon>Alcaligenaceae</taxon>
        <taxon>Bordetella</taxon>
    </lineage>
</organism>
<dbReference type="AlphaFoldDB" id="A0A157NN49"/>
<name>A0A157NN49_9BORD</name>
<dbReference type="STRING" id="123899.SAMEA3906487_02285"/>
<dbReference type="KEGG" id="btrm:SAMEA390648702285"/>
<dbReference type="InterPro" id="IPR009493">
    <property type="entry name" value="P2_GpE"/>
</dbReference>
<accession>A0A157NN49</accession>
<evidence type="ECO:0000313" key="2">
    <source>
        <dbReference type="Proteomes" id="UP000076825"/>
    </source>
</evidence>
<dbReference type="Pfam" id="PF06528">
    <property type="entry name" value="Phage_P2_GpE"/>
    <property type="match status" value="1"/>
</dbReference>
<dbReference type="EMBL" id="LT546645">
    <property type="protein sequence ID" value="SAI70606.1"/>
    <property type="molecule type" value="Genomic_DNA"/>
</dbReference>
<reference evidence="1 2" key="1">
    <citation type="submission" date="2016-04" db="EMBL/GenBank/DDBJ databases">
        <authorList>
            <consortium name="Pathogen Informatics"/>
        </authorList>
    </citation>
    <scope>NUCLEOTIDE SEQUENCE [LARGE SCALE GENOMIC DNA]</scope>
    <source>
        <strain evidence="1 2">H044680328</strain>
    </source>
</reference>
<dbReference type="Proteomes" id="UP000076825">
    <property type="component" value="Chromosome 1"/>
</dbReference>
<dbReference type="RefSeq" id="WP_082832976.1">
    <property type="nucleotide sequence ID" value="NZ_CP016340.1"/>
</dbReference>
<proteinExistence type="predicted"/>
<dbReference type="OrthoDB" id="8566531at2"/>